<dbReference type="EMBL" id="FNFY01000009">
    <property type="protein sequence ID" value="SDK76108.1"/>
    <property type="molecule type" value="Genomic_DNA"/>
</dbReference>
<dbReference type="STRING" id="576118.SAMN05216216_10914"/>
<feature type="domain" description="Glyoxalase/fosfomycin resistance/dioxygenase" evidence="1">
    <location>
        <begin position="11"/>
        <end position="140"/>
    </location>
</feature>
<dbReference type="SUPFAM" id="SSF54593">
    <property type="entry name" value="Glyoxalase/Bleomycin resistance protein/Dihydroxybiphenyl dioxygenase"/>
    <property type="match status" value="1"/>
</dbReference>
<name>A0A1G9EJ42_9BACL</name>
<dbReference type="Pfam" id="PF00903">
    <property type="entry name" value="Glyoxalase"/>
    <property type="match status" value="1"/>
</dbReference>
<dbReference type="Proteomes" id="UP000199008">
    <property type="component" value="Unassembled WGS sequence"/>
</dbReference>
<reference evidence="3" key="1">
    <citation type="submission" date="2016-10" db="EMBL/GenBank/DDBJ databases">
        <authorList>
            <person name="Varghese N."/>
            <person name="Submissions S."/>
        </authorList>
    </citation>
    <scope>NUCLEOTIDE SEQUENCE [LARGE SCALE GENOMIC DNA]</scope>
    <source>
        <strain evidence="3">CGMCC 1.8895</strain>
    </source>
</reference>
<dbReference type="RefSeq" id="WP_092985881.1">
    <property type="nucleotide sequence ID" value="NZ_FNFY01000009.1"/>
</dbReference>
<dbReference type="PANTHER" id="PTHR33990">
    <property type="entry name" value="PROTEIN YJDN-RELATED"/>
    <property type="match status" value="1"/>
</dbReference>
<dbReference type="PANTHER" id="PTHR33990:SF5">
    <property type="entry name" value="PHNB-LIKE DOMAIN-CONTAINING PROTEIN"/>
    <property type="match status" value="1"/>
</dbReference>
<evidence type="ECO:0000259" key="1">
    <source>
        <dbReference type="Pfam" id="PF00903"/>
    </source>
</evidence>
<sequence length="143" mass="16639">MVKHYQYFNFQNAREAIDYYKDNFNASLVSIQMMDDAMFEDTSEFKDVPAEVKENFVMNAEIEILGHGFFISDTWNGKSINNEGAMMAFVFDLETEKEQMVSFYEQAVASGVDVQMPRDETEWTSMFASFRDKYGVNWMLSGE</sequence>
<evidence type="ECO:0000313" key="3">
    <source>
        <dbReference type="Proteomes" id="UP000199008"/>
    </source>
</evidence>
<dbReference type="OrthoDB" id="9795306at2"/>
<accession>A0A1G9EJ42</accession>
<evidence type="ECO:0000313" key="2">
    <source>
        <dbReference type="EMBL" id="SDK76108.1"/>
    </source>
</evidence>
<dbReference type="InterPro" id="IPR029068">
    <property type="entry name" value="Glyas_Bleomycin-R_OHBP_Dase"/>
</dbReference>
<dbReference type="AlphaFoldDB" id="A0A1G9EJ42"/>
<dbReference type="Gene3D" id="3.10.180.10">
    <property type="entry name" value="2,3-Dihydroxybiphenyl 1,2-Dioxygenase, domain 1"/>
    <property type="match status" value="1"/>
</dbReference>
<keyword evidence="3" id="KW-1185">Reference proteome</keyword>
<proteinExistence type="predicted"/>
<gene>
    <name evidence="2" type="ORF">SAMN05216216_10914</name>
</gene>
<protein>
    <submittedName>
        <fullName evidence="2">PhnB protein</fullName>
    </submittedName>
</protein>
<dbReference type="InterPro" id="IPR004360">
    <property type="entry name" value="Glyas_Fos-R_dOase_dom"/>
</dbReference>
<organism evidence="2 3">
    <name type="scientific">Lacicoccus qingdaonensis</name>
    <dbReference type="NCBI Taxonomy" id="576118"/>
    <lineage>
        <taxon>Bacteria</taxon>
        <taxon>Bacillati</taxon>
        <taxon>Bacillota</taxon>
        <taxon>Bacilli</taxon>
        <taxon>Bacillales</taxon>
        <taxon>Salinicoccaceae</taxon>
        <taxon>Lacicoccus</taxon>
    </lineage>
</organism>